<reference evidence="1" key="1">
    <citation type="submission" date="2018-05" db="EMBL/GenBank/DDBJ databases">
        <authorList>
            <person name="Lanie J.A."/>
            <person name="Ng W.-L."/>
            <person name="Kazmierczak K.M."/>
            <person name="Andrzejewski T.M."/>
            <person name="Davidsen T.M."/>
            <person name="Wayne K.J."/>
            <person name="Tettelin H."/>
            <person name="Glass J.I."/>
            <person name="Rusch D."/>
            <person name="Podicherti R."/>
            <person name="Tsui H.-C.T."/>
            <person name="Winkler M.E."/>
        </authorList>
    </citation>
    <scope>NUCLEOTIDE SEQUENCE</scope>
</reference>
<feature type="non-terminal residue" evidence="1">
    <location>
        <position position="57"/>
    </location>
</feature>
<feature type="non-terminal residue" evidence="1">
    <location>
        <position position="1"/>
    </location>
</feature>
<dbReference type="AlphaFoldDB" id="A0A383AE69"/>
<accession>A0A383AE69</accession>
<dbReference type="EMBL" id="UINC01191305">
    <property type="protein sequence ID" value="SVE05883.1"/>
    <property type="molecule type" value="Genomic_DNA"/>
</dbReference>
<proteinExistence type="predicted"/>
<organism evidence="1">
    <name type="scientific">marine metagenome</name>
    <dbReference type="NCBI Taxonomy" id="408172"/>
    <lineage>
        <taxon>unclassified sequences</taxon>
        <taxon>metagenomes</taxon>
        <taxon>ecological metagenomes</taxon>
    </lineage>
</organism>
<sequence>VRLGGASLSAFSFGCSLFPHPTNNKPITIGISTFIAGRILPHPPDCYGQFSSTIQNG</sequence>
<gene>
    <name evidence="1" type="ORF">METZ01_LOCUS458737</name>
</gene>
<protein>
    <submittedName>
        <fullName evidence="1">Uncharacterized protein</fullName>
    </submittedName>
</protein>
<evidence type="ECO:0000313" key="1">
    <source>
        <dbReference type="EMBL" id="SVE05883.1"/>
    </source>
</evidence>
<name>A0A383AE69_9ZZZZ</name>